<evidence type="ECO:0000313" key="2">
    <source>
        <dbReference type="EMBL" id="SDX57835.1"/>
    </source>
</evidence>
<keyword evidence="3" id="KW-1185">Reference proteome</keyword>
<feature type="region of interest" description="Disordered" evidence="1">
    <location>
        <begin position="63"/>
        <end position="85"/>
    </location>
</feature>
<protein>
    <submittedName>
        <fullName evidence="2">Uncharacterized protein</fullName>
    </submittedName>
</protein>
<sequence length="85" mass="9577">MLSDRRGSAREPHSVQEGRIAFKSGLGRASVTGFDRKTLRRARRIGACPRAWRRGWYFPEINQRSSRQEHGLPKGSGTFNDGGSF</sequence>
<accession>A0A1H3CUN4</accession>
<evidence type="ECO:0000313" key="3">
    <source>
        <dbReference type="Proteomes" id="UP000198816"/>
    </source>
</evidence>
<reference evidence="3" key="1">
    <citation type="submission" date="2016-10" db="EMBL/GenBank/DDBJ databases">
        <authorList>
            <person name="Varghese N."/>
            <person name="Submissions S."/>
        </authorList>
    </citation>
    <scope>NUCLEOTIDE SEQUENCE [LARGE SCALE GENOMIC DNA]</scope>
    <source>
        <strain evidence="3">DSM 217</strain>
    </source>
</reference>
<organism evidence="2 3">
    <name type="scientific">Thiocapsa roseopersicina</name>
    <dbReference type="NCBI Taxonomy" id="1058"/>
    <lineage>
        <taxon>Bacteria</taxon>
        <taxon>Pseudomonadati</taxon>
        <taxon>Pseudomonadota</taxon>
        <taxon>Gammaproteobacteria</taxon>
        <taxon>Chromatiales</taxon>
        <taxon>Chromatiaceae</taxon>
        <taxon>Thiocapsa</taxon>
    </lineage>
</organism>
<gene>
    <name evidence="2" type="ORF">SAMN05421783_13819</name>
</gene>
<evidence type="ECO:0000256" key="1">
    <source>
        <dbReference type="SAM" id="MobiDB-lite"/>
    </source>
</evidence>
<dbReference type="Proteomes" id="UP000198816">
    <property type="component" value="Unassembled WGS sequence"/>
</dbReference>
<name>A0A1H3CUN4_THIRO</name>
<proteinExistence type="predicted"/>
<dbReference type="AlphaFoldDB" id="A0A1H3CUN4"/>
<dbReference type="EMBL" id="FNNZ01000038">
    <property type="protein sequence ID" value="SDX57835.1"/>
    <property type="molecule type" value="Genomic_DNA"/>
</dbReference>